<feature type="signal peptide" evidence="1">
    <location>
        <begin position="1"/>
        <end position="17"/>
    </location>
</feature>
<organism evidence="3 4">
    <name type="scientific">Pseudomonas protegens</name>
    <dbReference type="NCBI Taxonomy" id="380021"/>
    <lineage>
        <taxon>Bacteria</taxon>
        <taxon>Pseudomonadati</taxon>
        <taxon>Pseudomonadota</taxon>
        <taxon>Gammaproteobacteria</taxon>
        <taxon>Pseudomonadales</taxon>
        <taxon>Pseudomonadaceae</taxon>
        <taxon>Pseudomonas</taxon>
    </lineage>
</organism>
<dbReference type="EMBL" id="CP060201">
    <property type="protein sequence ID" value="QNH77553.1"/>
    <property type="molecule type" value="Genomic_DNA"/>
</dbReference>
<feature type="domain" description="Copper-binding protein MbnP-like" evidence="2">
    <location>
        <begin position="30"/>
        <end position="256"/>
    </location>
</feature>
<feature type="chain" id="PRO_5030163626" evidence="1">
    <location>
        <begin position="18"/>
        <end position="295"/>
    </location>
</feature>
<proteinExistence type="predicted"/>
<gene>
    <name evidence="3" type="ORF">GGI48_30740</name>
</gene>
<accession>A0A7G8YPF5</accession>
<sequence>MGYLTSGLALIALASLAGCATKEPVPAAEQAVTVDFALVAGAQPVNCGQPFGPLGHDRKRLALHDARFYVQDVALIDAAGQRVPLRLDINDWQDAQVALLDFEDGSGHCAGGTPGINTQVSGQVPPGHYRGLSLTLGVPEALNHSSTELQGAPLDLATMGWSWQAGRKFIKLEVDPVGGVTKADGAKASTWYLHLGATGCSGNPVNGETVACQRANRIPLTLPDFDPGRQRVVLDLAALFQDSTLGQDRGSALGCMSGPSDPECVTLFARLGLDLNSGLPLQPGQSPAFAARAKP</sequence>
<dbReference type="InterPro" id="IPR046863">
    <property type="entry name" value="MbnP-like_dom"/>
</dbReference>
<dbReference type="AlphaFoldDB" id="A0A7G8YPF5"/>
<dbReference type="Pfam" id="PF20243">
    <property type="entry name" value="MbnP"/>
    <property type="match status" value="1"/>
</dbReference>
<dbReference type="RefSeq" id="WP_179601777.1">
    <property type="nucleotide sequence ID" value="NZ_CP060201.1"/>
</dbReference>
<evidence type="ECO:0000313" key="4">
    <source>
        <dbReference type="Proteomes" id="UP000515277"/>
    </source>
</evidence>
<dbReference type="NCBIfam" id="TIGR04052">
    <property type="entry name" value="MbnP_like_WxW"/>
    <property type="match status" value="1"/>
</dbReference>
<dbReference type="Proteomes" id="UP000515277">
    <property type="component" value="Chromosome"/>
</dbReference>
<protein>
    <submittedName>
        <fullName evidence="3">Metallo-mystery pair system four-Cys motif protein</fullName>
    </submittedName>
</protein>
<name>A0A7G8YPF5_9PSED</name>
<reference evidence="4" key="1">
    <citation type="journal article" date="2020" name="Microbiol. Resour. Announc.">
        <title>Complete genome sequences of four natural Pseudomonas isolates that catabolize a wide range of aromatic compounds relevant to lignin valorization.</title>
        <authorList>
            <person name="Hatmaker E.A."/>
            <person name="Presley G."/>
            <person name="Cannon O."/>
            <person name="Guss A.M."/>
            <person name="Elkins J.G."/>
        </authorList>
    </citation>
    <scope>NUCLEOTIDE SEQUENCE [LARGE SCALE GENOMIC DNA]</scope>
    <source>
        <strain evidence="4">H1F5C</strain>
    </source>
</reference>
<evidence type="ECO:0000313" key="3">
    <source>
        <dbReference type="EMBL" id="QNH77553.1"/>
    </source>
</evidence>
<keyword evidence="1" id="KW-0732">Signal</keyword>
<evidence type="ECO:0000256" key="1">
    <source>
        <dbReference type="SAM" id="SignalP"/>
    </source>
</evidence>
<evidence type="ECO:0000259" key="2">
    <source>
        <dbReference type="Pfam" id="PF20243"/>
    </source>
</evidence>
<dbReference type="InterPro" id="IPR023977">
    <property type="entry name" value="MbnP-like"/>
</dbReference>